<feature type="transmembrane region" description="Helical" evidence="1">
    <location>
        <begin position="27"/>
        <end position="47"/>
    </location>
</feature>
<feature type="transmembrane region" description="Helical" evidence="1">
    <location>
        <begin position="119"/>
        <end position="138"/>
    </location>
</feature>
<reference evidence="3 4" key="1">
    <citation type="journal article" date="2021" name="Commun. Biol.">
        <title>The genome of Shorea leprosula (Dipterocarpaceae) highlights the ecological relevance of drought in aseasonal tropical rainforests.</title>
        <authorList>
            <person name="Ng K.K.S."/>
            <person name="Kobayashi M.J."/>
            <person name="Fawcett J.A."/>
            <person name="Hatakeyama M."/>
            <person name="Paape T."/>
            <person name="Ng C.H."/>
            <person name="Ang C.C."/>
            <person name="Tnah L.H."/>
            <person name="Lee C.T."/>
            <person name="Nishiyama T."/>
            <person name="Sese J."/>
            <person name="O'Brien M.J."/>
            <person name="Copetti D."/>
            <person name="Mohd Noor M.I."/>
            <person name="Ong R.C."/>
            <person name="Putra M."/>
            <person name="Sireger I.Z."/>
            <person name="Indrioko S."/>
            <person name="Kosugi Y."/>
            <person name="Izuno A."/>
            <person name="Isagi Y."/>
            <person name="Lee S.L."/>
            <person name="Shimizu K.K."/>
        </authorList>
    </citation>
    <scope>NUCLEOTIDE SEQUENCE [LARGE SCALE GENOMIC DNA]</scope>
    <source>
        <strain evidence="3">214</strain>
    </source>
</reference>
<proteinExistence type="predicted"/>
<keyword evidence="1" id="KW-0812">Transmembrane</keyword>
<dbReference type="Pfam" id="PF04578">
    <property type="entry name" value="DUF594"/>
    <property type="match status" value="1"/>
</dbReference>
<dbReference type="Proteomes" id="UP001054252">
    <property type="component" value="Unassembled WGS sequence"/>
</dbReference>
<keyword evidence="1" id="KW-1133">Transmembrane helix</keyword>
<feature type="transmembrane region" description="Helical" evidence="1">
    <location>
        <begin position="302"/>
        <end position="324"/>
    </location>
</feature>
<name>A0AAV5K155_9ROSI</name>
<dbReference type="Pfam" id="PF13968">
    <property type="entry name" value="DUF4220"/>
    <property type="match status" value="1"/>
</dbReference>
<organism evidence="3 4">
    <name type="scientific">Rubroshorea leprosula</name>
    <dbReference type="NCBI Taxonomy" id="152421"/>
    <lineage>
        <taxon>Eukaryota</taxon>
        <taxon>Viridiplantae</taxon>
        <taxon>Streptophyta</taxon>
        <taxon>Embryophyta</taxon>
        <taxon>Tracheophyta</taxon>
        <taxon>Spermatophyta</taxon>
        <taxon>Magnoliopsida</taxon>
        <taxon>eudicotyledons</taxon>
        <taxon>Gunneridae</taxon>
        <taxon>Pentapetalae</taxon>
        <taxon>rosids</taxon>
        <taxon>malvids</taxon>
        <taxon>Malvales</taxon>
        <taxon>Dipterocarpaceae</taxon>
        <taxon>Rubroshorea</taxon>
    </lineage>
</organism>
<keyword evidence="1" id="KW-0472">Membrane</keyword>
<gene>
    <name evidence="3" type="ORF">SLEP1_g27869</name>
</gene>
<protein>
    <recommendedName>
        <fullName evidence="2">DUF4220 domain-containing protein</fullName>
    </recommendedName>
</protein>
<feature type="domain" description="DUF4220" evidence="2">
    <location>
        <begin position="61"/>
        <end position="374"/>
    </location>
</feature>
<dbReference type="EMBL" id="BPVZ01000047">
    <property type="protein sequence ID" value="GKV17354.1"/>
    <property type="molecule type" value="Genomic_DNA"/>
</dbReference>
<dbReference type="InterPro" id="IPR007658">
    <property type="entry name" value="DUF594"/>
</dbReference>
<dbReference type="AlphaFoldDB" id="A0AAV5K155"/>
<dbReference type="InterPro" id="IPR025315">
    <property type="entry name" value="DUF4220"/>
</dbReference>
<comment type="caution">
    <text evidence="3">The sequence shown here is derived from an EMBL/GenBank/DDBJ whole genome shotgun (WGS) entry which is preliminary data.</text>
</comment>
<evidence type="ECO:0000313" key="3">
    <source>
        <dbReference type="EMBL" id="GKV17354.1"/>
    </source>
</evidence>
<accession>A0AAV5K155</accession>
<evidence type="ECO:0000259" key="2">
    <source>
        <dbReference type="Pfam" id="PF13968"/>
    </source>
</evidence>
<dbReference type="PANTHER" id="PTHR31325">
    <property type="entry name" value="OS01G0798800 PROTEIN-RELATED"/>
    <property type="match status" value="1"/>
</dbReference>
<evidence type="ECO:0000313" key="4">
    <source>
        <dbReference type="Proteomes" id="UP001054252"/>
    </source>
</evidence>
<evidence type="ECO:0000256" key="1">
    <source>
        <dbReference type="SAM" id="Phobius"/>
    </source>
</evidence>
<feature type="transmembrane region" description="Helical" evidence="1">
    <location>
        <begin position="268"/>
        <end position="290"/>
    </location>
</feature>
<keyword evidence="4" id="KW-1185">Reference proteome</keyword>
<sequence length="594" mass="68177">MAGSGKSSSIVSAFSTLLLEAWEKWDVRGMVLLSLTLQIVLSVLGKIRKYKINPFFKTILWLSFLGADWIALATLGKLSGSYTESPATNALRANWAPLLLLHLGGPDTITAYSFEDNKLWIRHLFILLVKVIFVIYVICLTWTFTWLSFLSFPLILAGITKYVEKILCLKLNNSQKTKSVISSIFNFQSRSHFNWNQTLNHLPMENPAVLVGYLLFTIMRPDVNDYLSSHSTVSYTKLRIKTYVEETTEFIFDVVYTKVVLIYTKLGCLLRLTSFASSLSVLLLFFISIINEPKFHFSRVDLVITGVLLAGTITLELYAAWVMLSSDWAILVAEFHHNLLVRKMFKATLKCFSHLLRPSKRWSEHIGQFDLLEYCWLYKKKKVNCILRNITSDGYIIEMWHKYSIIVWHIATSVCYLQKDHDDDEANVCHLAVKISKEVSDYMMYLLAMCPTLILPDHSRSFWLDHTYDKLKELLRSATTLTDAASKLVPVHEEDLEATPSALVPDNVHEEDLESRETTFEDILQKDVSKLARLLKKSKNKWELIRDVWIEMLVYAAISSQHISHVKQLGEGIEFLSLIWLFVGLNVVFDSVSV</sequence>